<reference evidence="4" key="1">
    <citation type="submission" date="2018-02" db="EMBL/GenBank/DDBJ databases">
        <authorList>
            <person name="Cohen D.B."/>
            <person name="Kent A.D."/>
        </authorList>
    </citation>
    <scope>NUCLEOTIDE SEQUENCE</scope>
</reference>
<dbReference type="Gene3D" id="3.10.20.370">
    <property type="match status" value="1"/>
</dbReference>
<dbReference type="CDD" id="cd00303">
    <property type="entry name" value="retropepsin_like"/>
    <property type="match status" value="1"/>
</dbReference>
<name>A0A2N9F9C1_FAGSY</name>
<dbReference type="InterPro" id="IPR041577">
    <property type="entry name" value="RT_RNaseH_2"/>
</dbReference>
<sequence>MLRAMQQQFERMDVMFNEIRDRMDRQDAVIAGWREGRPQGGPYVRRQARRAPVDYADMPPLEDADDEQSAVVGDLLVARRVLNVQVKEEESRQRENLFHTRCFVNNKVCSVIIDGGSCTNVASTYLVEKLALTTLKHPHPYRLQWLNECGEIKYDKRAKHDGFTNRSLKMSFPKKYLMDYLQFRGIEHQIDFIPGASFPNRPPYRSNPEETKELQRQVGELLEKGYVRESMSPCAVPVLLVPKKDGTWRMCVDCRAINNITVKYRHPIPRLDDMLDELHGSCVFTKIDLKSGYHQIRMKEGDEWKTAFKTKYGLYEWKEKLFANLKKCTFCTDKLVFLGFVVSKRGIEVDEEKVKAIQEWPTPTTISQVWSFHGLASFYRWFVRDFSSLASPLTEVIKKNVPFKWGKEQEKAFNLIKEKLTNAPLLVLPNFAKTFEIECDASGIGIGAVLMQEGHPVAYFSEKLSGAALNYPTYDKEIYALVRALENWQHYLWPKGIHTSKVNERTSLDGQKKAEMVKKLHESVRQHIEKKNEQYANKANKGRRQVIFEPGDWVWVHMRKERFPARRRSKLHPRGDGPFQVTIRGRILLKRGGMMRIQQALLKDPLHVPVGPITRARSKKIKEALNGLIQDIWADSTTGHSKLGPKEDEGVINLIQATDGAEHA</sequence>
<gene>
    <name evidence="4" type="ORF">FSB_LOCUS11492</name>
</gene>
<feature type="domain" description="Reverse transcriptase/retrotransposon-derived protein RNase H-like" evidence="2">
    <location>
        <begin position="405"/>
        <end position="495"/>
    </location>
</feature>
<dbReference type="Pfam" id="PF17919">
    <property type="entry name" value="RT_RNaseH_2"/>
    <property type="match status" value="1"/>
</dbReference>
<dbReference type="SUPFAM" id="SSF56672">
    <property type="entry name" value="DNA/RNA polymerases"/>
    <property type="match status" value="1"/>
</dbReference>
<dbReference type="FunFam" id="3.30.70.270:FF:000020">
    <property type="entry name" value="Transposon Tf2-6 polyprotein-like Protein"/>
    <property type="match status" value="1"/>
</dbReference>
<dbReference type="InterPro" id="IPR043502">
    <property type="entry name" value="DNA/RNA_pol_sf"/>
</dbReference>
<evidence type="ECO:0000259" key="3">
    <source>
        <dbReference type="Pfam" id="PF24626"/>
    </source>
</evidence>
<evidence type="ECO:0000259" key="2">
    <source>
        <dbReference type="Pfam" id="PF17919"/>
    </source>
</evidence>
<evidence type="ECO:0000313" key="4">
    <source>
        <dbReference type="EMBL" id="SPC83610.1"/>
    </source>
</evidence>
<dbReference type="Gene3D" id="3.10.10.10">
    <property type="entry name" value="HIV Type 1 Reverse Transcriptase, subunit A, domain 1"/>
    <property type="match status" value="1"/>
</dbReference>
<dbReference type="Pfam" id="PF24626">
    <property type="entry name" value="SH3_Tf2-1"/>
    <property type="match status" value="1"/>
</dbReference>
<dbReference type="PANTHER" id="PTHR35046:SF9">
    <property type="entry name" value="RNA-DIRECTED DNA POLYMERASE"/>
    <property type="match status" value="1"/>
</dbReference>
<dbReference type="AlphaFoldDB" id="A0A2N9F9C1"/>
<dbReference type="InterPro" id="IPR056924">
    <property type="entry name" value="SH3_Tf2-1"/>
</dbReference>
<dbReference type="Pfam" id="PF00078">
    <property type="entry name" value="RVT_1"/>
    <property type="match status" value="1"/>
</dbReference>
<proteinExistence type="predicted"/>
<dbReference type="CDD" id="cd01647">
    <property type="entry name" value="RT_LTR"/>
    <property type="match status" value="1"/>
</dbReference>
<protein>
    <recommendedName>
        <fullName evidence="5">Reverse transcriptase/retrotransposon-derived protein RNase H-like domain-containing protein</fullName>
    </recommendedName>
</protein>
<accession>A0A2N9F9C1</accession>
<dbReference type="EMBL" id="OIVN01000658">
    <property type="protein sequence ID" value="SPC83610.1"/>
    <property type="molecule type" value="Genomic_DNA"/>
</dbReference>
<dbReference type="Gene3D" id="3.30.70.270">
    <property type="match status" value="3"/>
</dbReference>
<dbReference type="InterPro" id="IPR000477">
    <property type="entry name" value="RT_dom"/>
</dbReference>
<feature type="domain" description="Tf2-1-like SH3-like" evidence="3">
    <location>
        <begin position="551"/>
        <end position="582"/>
    </location>
</feature>
<evidence type="ECO:0008006" key="5">
    <source>
        <dbReference type="Google" id="ProtNLM"/>
    </source>
</evidence>
<evidence type="ECO:0000259" key="1">
    <source>
        <dbReference type="Pfam" id="PF00078"/>
    </source>
</evidence>
<organism evidence="4">
    <name type="scientific">Fagus sylvatica</name>
    <name type="common">Beechnut</name>
    <dbReference type="NCBI Taxonomy" id="28930"/>
    <lineage>
        <taxon>Eukaryota</taxon>
        <taxon>Viridiplantae</taxon>
        <taxon>Streptophyta</taxon>
        <taxon>Embryophyta</taxon>
        <taxon>Tracheophyta</taxon>
        <taxon>Spermatophyta</taxon>
        <taxon>Magnoliopsida</taxon>
        <taxon>eudicotyledons</taxon>
        <taxon>Gunneridae</taxon>
        <taxon>Pentapetalae</taxon>
        <taxon>rosids</taxon>
        <taxon>fabids</taxon>
        <taxon>Fagales</taxon>
        <taxon>Fagaceae</taxon>
        <taxon>Fagus</taxon>
    </lineage>
</organism>
<feature type="domain" description="Reverse transcriptase" evidence="1">
    <location>
        <begin position="241"/>
        <end position="317"/>
    </location>
</feature>
<dbReference type="InterPro" id="IPR043128">
    <property type="entry name" value="Rev_trsase/Diguanyl_cyclase"/>
</dbReference>
<dbReference type="PANTHER" id="PTHR35046">
    <property type="entry name" value="ZINC KNUCKLE (CCHC-TYPE) FAMILY PROTEIN"/>
    <property type="match status" value="1"/>
</dbReference>